<keyword evidence="7" id="KW-1185">Reference proteome</keyword>
<keyword evidence="1" id="KW-0479">Metal-binding</keyword>
<dbReference type="PANTHER" id="PTHR47570">
    <property type="entry name" value="ZINC ION BINDING PROTEIN"/>
    <property type="match status" value="1"/>
</dbReference>
<dbReference type="GO" id="GO:0008270">
    <property type="term" value="F:zinc ion binding"/>
    <property type="evidence" value="ECO:0007669"/>
    <property type="project" value="UniProtKB-KW"/>
</dbReference>
<dbReference type="Proteomes" id="UP001221142">
    <property type="component" value="Unassembled WGS sequence"/>
</dbReference>
<protein>
    <recommendedName>
        <fullName evidence="5">MYND-type domain-containing protein</fullName>
    </recommendedName>
</protein>
<proteinExistence type="predicted"/>
<dbReference type="Pfam" id="PF01753">
    <property type="entry name" value="zf-MYND"/>
    <property type="match status" value="1"/>
</dbReference>
<evidence type="ECO:0000259" key="5">
    <source>
        <dbReference type="PROSITE" id="PS50865"/>
    </source>
</evidence>
<keyword evidence="2 4" id="KW-0863">Zinc-finger</keyword>
<evidence type="ECO:0000313" key="6">
    <source>
        <dbReference type="EMBL" id="KAJ7636438.1"/>
    </source>
</evidence>
<reference evidence="6" key="1">
    <citation type="submission" date="2023-03" db="EMBL/GenBank/DDBJ databases">
        <title>Massive genome expansion in bonnet fungi (Mycena s.s.) driven by repeated elements and novel gene families across ecological guilds.</title>
        <authorList>
            <consortium name="Lawrence Berkeley National Laboratory"/>
            <person name="Harder C.B."/>
            <person name="Miyauchi S."/>
            <person name="Viragh M."/>
            <person name="Kuo A."/>
            <person name="Thoen E."/>
            <person name="Andreopoulos B."/>
            <person name="Lu D."/>
            <person name="Skrede I."/>
            <person name="Drula E."/>
            <person name="Henrissat B."/>
            <person name="Morin E."/>
            <person name="Kohler A."/>
            <person name="Barry K."/>
            <person name="LaButti K."/>
            <person name="Morin E."/>
            <person name="Salamov A."/>
            <person name="Lipzen A."/>
            <person name="Mereny Z."/>
            <person name="Hegedus B."/>
            <person name="Baldrian P."/>
            <person name="Stursova M."/>
            <person name="Weitz H."/>
            <person name="Taylor A."/>
            <person name="Grigoriev I.V."/>
            <person name="Nagy L.G."/>
            <person name="Martin F."/>
            <person name="Kauserud H."/>
        </authorList>
    </citation>
    <scope>NUCLEOTIDE SEQUENCE</scope>
    <source>
        <strain evidence="6">9284</strain>
    </source>
</reference>
<sequence length="470" mass="52840">MHTDEKAALTRQEEGHRQLRQLWARIKHDPSLRIQTEDPHGCSACRKPVEEPLRVCSACKMVVYCSPECAKRDWFGHKPLYEGHKRDGEILSRWKAILEQFPWTARGYVSSGAYHNSVVLIQFGLLGTDRKKVGYWVETVKNLDALMGEEVHKAPWTSLSEQEGWRLPKEQIPSLERLHEPNAHLPSFPPTFDDSWRSYYQWRGLPMTSPAALLLHWPLTVYACLKAAGIMPIYQPGPRRKLTIFYVGAQDEITFIPVFGELALLFPNTDLDMVMFGPTVRKSVAGAITRGDIKPSARYCVFKYTSPASCGSGTIRVLLDAKDADYVPSRNPSENPDVIVALNAGLGTYPSWQDVIYLAAELSIPFVVTDYSEAGVLVVRLTEMEQALKGTLPRAKNVKQEGFYFALRELTKMVKIVDVDRTCVALREASGRPAQFNEFMNPAHRFAPSILSPTACSAFIKVMVPGRRVG</sequence>
<feature type="domain" description="MYND-type" evidence="5">
    <location>
        <begin position="42"/>
        <end position="81"/>
    </location>
</feature>
<dbReference type="AlphaFoldDB" id="A0AAD7C1E2"/>
<evidence type="ECO:0000256" key="1">
    <source>
        <dbReference type="ARBA" id="ARBA00022723"/>
    </source>
</evidence>
<dbReference type="PROSITE" id="PS50865">
    <property type="entry name" value="ZF_MYND_2"/>
    <property type="match status" value="1"/>
</dbReference>
<gene>
    <name evidence="6" type="ORF">FB45DRAFT_1055851</name>
</gene>
<name>A0AAD7C1E2_9AGAR</name>
<dbReference type="SUPFAM" id="SSF144232">
    <property type="entry name" value="HIT/MYND zinc finger-like"/>
    <property type="match status" value="1"/>
</dbReference>
<evidence type="ECO:0000256" key="2">
    <source>
        <dbReference type="ARBA" id="ARBA00022771"/>
    </source>
</evidence>
<dbReference type="EMBL" id="JARKIF010000006">
    <property type="protein sequence ID" value="KAJ7636438.1"/>
    <property type="molecule type" value="Genomic_DNA"/>
</dbReference>
<accession>A0AAD7C1E2</accession>
<dbReference type="Pfam" id="PF20179">
    <property type="entry name" value="MSS51_C"/>
    <property type="match status" value="1"/>
</dbReference>
<comment type="caution">
    <text evidence="6">The sequence shown here is derived from an EMBL/GenBank/DDBJ whole genome shotgun (WGS) entry which is preliminary data.</text>
</comment>
<dbReference type="InterPro" id="IPR002893">
    <property type="entry name" value="Znf_MYND"/>
</dbReference>
<dbReference type="PANTHER" id="PTHR47570:SF1">
    <property type="entry name" value="ZINC ION BINDING PROTEIN"/>
    <property type="match status" value="1"/>
</dbReference>
<evidence type="ECO:0000256" key="4">
    <source>
        <dbReference type="PROSITE-ProRule" id="PRU00134"/>
    </source>
</evidence>
<evidence type="ECO:0000256" key="3">
    <source>
        <dbReference type="ARBA" id="ARBA00022833"/>
    </source>
</evidence>
<dbReference type="InterPro" id="IPR046824">
    <property type="entry name" value="Mss51-like_C"/>
</dbReference>
<dbReference type="Gene3D" id="6.10.140.2220">
    <property type="match status" value="1"/>
</dbReference>
<keyword evidence="3" id="KW-0862">Zinc</keyword>
<organism evidence="6 7">
    <name type="scientific">Roridomyces roridus</name>
    <dbReference type="NCBI Taxonomy" id="1738132"/>
    <lineage>
        <taxon>Eukaryota</taxon>
        <taxon>Fungi</taxon>
        <taxon>Dikarya</taxon>
        <taxon>Basidiomycota</taxon>
        <taxon>Agaricomycotina</taxon>
        <taxon>Agaricomycetes</taxon>
        <taxon>Agaricomycetidae</taxon>
        <taxon>Agaricales</taxon>
        <taxon>Marasmiineae</taxon>
        <taxon>Mycenaceae</taxon>
        <taxon>Roridomyces</taxon>
    </lineage>
</organism>
<feature type="non-terminal residue" evidence="6">
    <location>
        <position position="470"/>
    </location>
</feature>
<evidence type="ECO:0000313" key="7">
    <source>
        <dbReference type="Proteomes" id="UP001221142"/>
    </source>
</evidence>